<dbReference type="InterPro" id="IPR051556">
    <property type="entry name" value="N-term/lysine_N-AcTrnsfr"/>
</dbReference>
<protein>
    <recommendedName>
        <fullName evidence="1">N-acetyltransferase domain-containing protein</fullName>
    </recommendedName>
</protein>
<proteinExistence type="predicted"/>
<dbReference type="InterPro" id="IPR016181">
    <property type="entry name" value="Acyl_CoA_acyltransferase"/>
</dbReference>
<evidence type="ECO:0000313" key="3">
    <source>
        <dbReference type="Proteomes" id="UP001605036"/>
    </source>
</evidence>
<dbReference type="InterPro" id="IPR000182">
    <property type="entry name" value="GNAT_dom"/>
</dbReference>
<dbReference type="CDD" id="cd04301">
    <property type="entry name" value="NAT_SF"/>
    <property type="match status" value="1"/>
</dbReference>
<dbReference type="SUPFAM" id="SSF55729">
    <property type="entry name" value="Acyl-CoA N-acyltransferases (Nat)"/>
    <property type="match status" value="1"/>
</dbReference>
<keyword evidence="3" id="KW-1185">Reference proteome</keyword>
<evidence type="ECO:0000313" key="2">
    <source>
        <dbReference type="EMBL" id="KAL2629779.1"/>
    </source>
</evidence>
<dbReference type="Gene3D" id="3.40.630.30">
    <property type="match status" value="1"/>
</dbReference>
<dbReference type="AlphaFoldDB" id="A0ABD1YG66"/>
<feature type="domain" description="N-acetyltransferase" evidence="1">
    <location>
        <begin position="309"/>
        <end position="489"/>
    </location>
</feature>
<sequence length="499" mass="55192">MAIQSRGLASDLFPKQILATYAGAGSVFAASVAAGGGGLGPFPSCKLSPARPISTKRLSAAFSAQCSLSPTSSLLGARGQSFVGRGGISPVHMDAQRTGKRFHRFHGNLAVGKRNFRQLLLITPSLPAESGIGSSFSCSLALPTSRFEFQGRRVRSVLYRILKLSTPFSLSWSLRRRRCVNLRVSRAAESGMHCVPIYSRWLSFLNKSYVVTSSRASFMEFNHVVSNQLYRGFKGFESSSHGIGYFKAVRSLRSQAEGHGIPQKVMLAEEEKPNDQQMWSSGERKTEFLAVGYGWRVRDAALNNLQELMQVADIQTDAFHTPAAAFDDLFYKLFHAEVLSSLQYKARHSPRDRYSCLLAEKDPSQPGYIEDLLNDENEQVVVGVVDVTALVESNILALLPGAYEYLYVSGMAVDAAYRRRCVATLLLEACVARASEWGFKYLVLHAYEDDVGARTLYSRAGFRTVGGDPMWMTKFLGRRRRVVMARSVPVADEVAEKYP</sequence>
<dbReference type="Pfam" id="PF00583">
    <property type="entry name" value="Acetyltransf_1"/>
    <property type="match status" value="1"/>
</dbReference>
<reference evidence="2 3" key="1">
    <citation type="submission" date="2024-09" db="EMBL/GenBank/DDBJ databases">
        <title>Chromosome-scale assembly of Riccia fluitans.</title>
        <authorList>
            <person name="Paukszto L."/>
            <person name="Sawicki J."/>
            <person name="Karawczyk K."/>
            <person name="Piernik-Szablinska J."/>
            <person name="Szczecinska M."/>
            <person name="Mazdziarz M."/>
        </authorList>
    </citation>
    <scope>NUCLEOTIDE SEQUENCE [LARGE SCALE GENOMIC DNA]</scope>
    <source>
        <strain evidence="2">Rf_01</strain>
        <tissue evidence="2">Aerial parts of the thallus</tissue>
    </source>
</reference>
<dbReference type="Proteomes" id="UP001605036">
    <property type="component" value="Unassembled WGS sequence"/>
</dbReference>
<evidence type="ECO:0000259" key="1">
    <source>
        <dbReference type="PROSITE" id="PS51186"/>
    </source>
</evidence>
<accession>A0ABD1YG66</accession>
<dbReference type="EMBL" id="JBHFFA010000004">
    <property type="protein sequence ID" value="KAL2629779.1"/>
    <property type="molecule type" value="Genomic_DNA"/>
</dbReference>
<dbReference type="PANTHER" id="PTHR42919:SF20">
    <property type="entry name" value="GCN5-RELATED N-ACETYLTRANSFERASE 10, CHLOROPLASTIC"/>
    <property type="match status" value="1"/>
</dbReference>
<name>A0ABD1YG66_9MARC</name>
<dbReference type="PROSITE" id="PS51186">
    <property type="entry name" value="GNAT"/>
    <property type="match status" value="1"/>
</dbReference>
<gene>
    <name evidence="2" type="ORF">R1flu_014465</name>
</gene>
<comment type="caution">
    <text evidence="2">The sequence shown here is derived from an EMBL/GenBank/DDBJ whole genome shotgun (WGS) entry which is preliminary data.</text>
</comment>
<dbReference type="PANTHER" id="PTHR42919">
    <property type="entry name" value="N-ALPHA-ACETYLTRANSFERASE"/>
    <property type="match status" value="1"/>
</dbReference>
<organism evidence="2 3">
    <name type="scientific">Riccia fluitans</name>
    <dbReference type="NCBI Taxonomy" id="41844"/>
    <lineage>
        <taxon>Eukaryota</taxon>
        <taxon>Viridiplantae</taxon>
        <taxon>Streptophyta</taxon>
        <taxon>Embryophyta</taxon>
        <taxon>Marchantiophyta</taxon>
        <taxon>Marchantiopsida</taxon>
        <taxon>Marchantiidae</taxon>
        <taxon>Marchantiales</taxon>
        <taxon>Ricciaceae</taxon>
        <taxon>Riccia</taxon>
    </lineage>
</organism>